<evidence type="ECO:0000256" key="1">
    <source>
        <dbReference type="SAM" id="MobiDB-lite"/>
    </source>
</evidence>
<dbReference type="EMBL" id="KI690099">
    <property type="protein sequence ID" value="ETK70810.1"/>
    <property type="molecule type" value="Genomic_DNA"/>
</dbReference>
<name>W2FL76_PHYNI</name>
<protein>
    <recommendedName>
        <fullName evidence="2">PiggyBac transposable element-derived protein domain-containing protein</fullName>
    </recommendedName>
</protein>
<feature type="compositionally biased region" description="Polar residues" evidence="1">
    <location>
        <begin position="247"/>
        <end position="257"/>
    </location>
</feature>
<sequence length="632" mass="70204">MVAGGPDVDAATYKFDQSAGCDISGDEITNGGNLYSTDSILSRNDTLNDHGIDSDEIYGERVTRDNGNSNPEASQIIGGLYGDLNHTRMAPHASSDKASVEGPGCNASPQTSPRGEQPTTQRAPLPCLDIENDSPNCAVCNTICSRQRACSRCGNFIHHFCSHDVCMALQIRGPDGQLMEDFGENSYCSKQCYESTTNPKCGNDTNTAFLLRSDSDASRVANATSKAGDLSKARVGKPAQARRTRTKQMTYSSSQAEKPTRVAAPKSSAHKKNDKSPITTKPKRKTLATGMKDELIRVARLTAERLVDANVAFAPTKEDWMPKKLYREAGTSYLLGHVTRYNIESKTNADNISVPSAAFQICWTSTAFQKKEHVHKVSESVVMRGIRNFVTLQKGSLQFGESWTSLCSAIPQLTNIVDFSDDYEEVDEQVYREWSVFRGRKELLISLSAGEVESIQSMTFSRTASLGQPSGLYTHYDGSTLTKLREESRRYFGHSATSSFFAFLPLSFWSQVVQFTNAYADAGGDPSSQEISLDELMKFLGILWYMTLFDKGEMRNYWVDDDDAEFFPGSSSKNMELIMTWRRFIYIRKNLSFRSNVTAMDIQRDPAARIRPLINMLKSRSARHVILGRNVA</sequence>
<evidence type="ECO:0000259" key="2">
    <source>
        <dbReference type="Pfam" id="PF13843"/>
    </source>
</evidence>
<reference evidence="3" key="1">
    <citation type="submission" date="2013-11" db="EMBL/GenBank/DDBJ databases">
        <title>The Genome Sequence of Phytophthora parasitica CJ02B3.</title>
        <authorList>
            <consortium name="The Broad Institute Genomics Platform"/>
            <person name="Russ C."/>
            <person name="Tyler B."/>
            <person name="Panabieres F."/>
            <person name="Shan W."/>
            <person name="Tripathy S."/>
            <person name="Grunwald N."/>
            <person name="Machado M."/>
            <person name="Johnson C.S."/>
            <person name="Arredondo F."/>
            <person name="Hong C."/>
            <person name="Coffey M."/>
            <person name="Young S.K."/>
            <person name="Zeng Q."/>
            <person name="Gargeya S."/>
            <person name="Fitzgerald M."/>
            <person name="Abouelleil A."/>
            <person name="Alvarado L."/>
            <person name="Chapman S.B."/>
            <person name="Gainer-Dewar J."/>
            <person name="Goldberg J."/>
            <person name="Griggs A."/>
            <person name="Gujja S."/>
            <person name="Hansen M."/>
            <person name="Howarth C."/>
            <person name="Imamovic A."/>
            <person name="Ireland A."/>
            <person name="Larimer J."/>
            <person name="McCowan C."/>
            <person name="Murphy C."/>
            <person name="Pearson M."/>
            <person name="Poon T.W."/>
            <person name="Priest M."/>
            <person name="Roberts A."/>
            <person name="Saif S."/>
            <person name="Shea T."/>
            <person name="Sykes S."/>
            <person name="Wortman J."/>
            <person name="Nusbaum C."/>
            <person name="Birren B."/>
        </authorList>
    </citation>
    <scope>NUCLEOTIDE SEQUENCE [LARGE SCALE GENOMIC DNA]</scope>
    <source>
        <strain evidence="3">CJ02B3</strain>
    </source>
</reference>
<dbReference type="InterPro" id="IPR029526">
    <property type="entry name" value="PGBD"/>
</dbReference>
<feature type="region of interest" description="Disordered" evidence="1">
    <location>
        <begin position="87"/>
        <end position="124"/>
    </location>
</feature>
<feature type="region of interest" description="Disordered" evidence="1">
    <location>
        <begin position="220"/>
        <end position="286"/>
    </location>
</feature>
<dbReference type="Pfam" id="PF13843">
    <property type="entry name" value="DDE_Tnp_1_7"/>
    <property type="match status" value="1"/>
</dbReference>
<feature type="region of interest" description="Disordered" evidence="1">
    <location>
        <begin position="58"/>
        <end position="77"/>
    </location>
</feature>
<feature type="domain" description="PiggyBac transposable element-derived protein" evidence="2">
    <location>
        <begin position="497"/>
        <end position="631"/>
    </location>
</feature>
<dbReference type="PANTHER" id="PTHR46599:SF3">
    <property type="entry name" value="PIGGYBAC TRANSPOSABLE ELEMENT-DERIVED PROTEIN 4"/>
    <property type="match status" value="1"/>
</dbReference>
<dbReference type="AlphaFoldDB" id="W2FL76"/>
<evidence type="ECO:0000313" key="3">
    <source>
        <dbReference type="EMBL" id="ETK70810.1"/>
    </source>
</evidence>
<dbReference type="VEuPathDB" id="FungiDB:PPTG_03743"/>
<accession>W2FL76</accession>
<organism evidence="3">
    <name type="scientific">Phytophthora nicotianae</name>
    <name type="common">Potato buckeye rot agent</name>
    <name type="synonym">Phytophthora parasitica</name>
    <dbReference type="NCBI Taxonomy" id="4792"/>
    <lineage>
        <taxon>Eukaryota</taxon>
        <taxon>Sar</taxon>
        <taxon>Stramenopiles</taxon>
        <taxon>Oomycota</taxon>
        <taxon>Peronosporomycetes</taxon>
        <taxon>Peronosporales</taxon>
        <taxon>Peronosporaceae</taxon>
        <taxon>Phytophthora</taxon>
    </lineage>
</organism>
<proteinExistence type="predicted"/>
<feature type="compositionally biased region" description="Polar residues" evidence="1">
    <location>
        <begin position="107"/>
        <end position="122"/>
    </location>
</feature>
<feature type="non-terminal residue" evidence="3">
    <location>
        <position position="632"/>
    </location>
</feature>
<dbReference type="PANTHER" id="PTHR46599">
    <property type="entry name" value="PIGGYBAC TRANSPOSABLE ELEMENT-DERIVED PROTEIN 4"/>
    <property type="match status" value="1"/>
</dbReference>
<gene>
    <name evidence="3" type="ORF">L915_21862</name>
</gene>
<dbReference type="Proteomes" id="UP000053236">
    <property type="component" value="Unassembled WGS sequence"/>
</dbReference>